<keyword evidence="2" id="KW-1185">Reference proteome</keyword>
<dbReference type="EMBL" id="JACBNQ010000005">
    <property type="protein sequence ID" value="NYB73857.1"/>
    <property type="molecule type" value="Genomic_DNA"/>
</dbReference>
<organism evidence="1 2">
    <name type="scientific">Sedimentibacter hydroxybenzoicus DSM 7310</name>
    <dbReference type="NCBI Taxonomy" id="1123245"/>
    <lineage>
        <taxon>Bacteria</taxon>
        <taxon>Bacillati</taxon>
        <taxon>Bacillota</taxon>
        <taxon>Tissierellia</taxon>
        <taxon>Sedimentibacter</taxon>
    </lineage>
</organism>
<evidence type="ECO:0000313" key="2">
    <source>
        <dbReference type="Proteomes" id="UP000611629"/>
    </source>
</evidence>
<gene>
    <name evidence="1" type="ORF">HZF24_06855</name>
</gene>
<protein>
    <submittedName>
        <fullName evidence="1">Phage head closure protein</fullName>
    </submittedName>
</protein>
<dbReference type="Gene3D" id="2.40.10.270">
    <property type="entry name" value="Bacteriophage SPP1 head-tail adaptor protein"/>
    <property type="match status" value="1"/>
</dbReference>
<dbReference type="Proteomes" id="UP000611629">
    <property type="component" value="Unassembled WGS sequence"/>
</dbReference>
<evidence type="ECO:0000313" key="1">
    <source>
        <dbReference type="EMBL" id="NYB73857.1"/>
    </source>
</evidence>
<dbReference type="AlphaFoldDB" id="A0A974BIQ9"/>
<dbReference type="Pfam" id="PF05521">
    <property type="entry name" value="Phage_HCP"/>
    <property type="match status" value="1"/>
</dbReference>
<sequence>MKTKYETVLKTEQHAIKNISKVLNKKIIIQKYDTVTNDNGFEEEKWVDWTEVWASKNNLSGKEYFAAKQFNEEKTVKFEVRYQKLLDELNSTKYRIIHDGKIYDITYIDNFQYRNEWLVIKTLENGIWQE</sequence>
<dbReference type="InterPro" id="IPR038666">
    <property type="entry name" value="SSP1_head-tail_sf"/>
</dbReference>
<proteinExistence type="predicted"/>
<dbReference type="InterPro" id="IPR008767">
    <property type="entry name" value="Phage_SPP1_head-tail_adaptor"/>
</dbReference>
<dbReference type="RefSeq" id="WP_179237552.1">
    <property type="nucleotide sequence ID" value="NZ_JACBNQ010000005.1"/>
</dbReference>
<comment type="caution">
    <text evidence="1">The sequence shown here is derived from an EMBL/GenBank/DDBJ whole genome shotgun (WGS) entry which is preliminary data.</text>
</comment>
<dbReference type="NCBIfam" id="TIGR01563">
    <property type="entry name" value="gp16_SPP1"/>
    <property type="match status" value="1"/>
</dbReference>
<accession>A0A974BIQ9</accession>
<reference evidence="1" key="1">
    <citation type="submission" date="2020-07" db="EMBL/GenBank/DDBJ databases">
        <title>Genomic analysis of a strain of Sedimentibacter Hydroxybenzoicus DSM7310.</title>
        <authorList>
            <person name="Ma S."/>
        </authorList>
    </citation>
    <scope>NUCLEOTIDE SEQUENCE</scope>
    <source>
        <strain evidence="1">DSM 7310</strain>
    </source>
</reference>
<name>A0A974BIQ9_SEDHY</name>